<feature type="chain" id="PRO_5002027084" description="Cyanophycinase" evidence="1">
    <location>
        <begin position="25"/>
        <end position="539"/>
    </location>
</feature>
<sequence length="539" mass="59848">MNLVPFVKNFTLAFSLFYSLTSSAQTLYLAGGALKTCSSLAPKNCIEKTSFSSHAKTHSLYLVNETAITAINSNWPNTNTQHKIATRKLLNKIKSKHAISKAELIDKFKNENAALYRALSNQEYYFVFDMLELPLIVKNKRISEQVLTNKNKVKGTTEILNAISLDIKNAPNKTLFLVTASSRDPYESADFYNGLFSQYKINAKWLALTPALAKAIAKQDCENLDNYRNKINFAYNRDTVYPDLTAQEKALCDAGIDNLITTLKNADGLFFNGGDQSLTKQVFVNAETKEPYPWFEVIQSREILVGTSAGTAMQSGGQNNYGYVPMITNGSSLNALKNGAFDAPPPAENCHNQGGCQHLEFDALTFDKHGGLGSFDFGILDTHFSERGRTPRLAVLMQATKQQFGFGVDETTALKVEKSTGKMSVIGKEGVVILAHTAKNTFRYHFMPNGEEFTLSSLKQRKTENKKANSGEENVFKNAISNGQIRRALQDFCNSEKQAMTLVETTQKDTPVTFEKDANTTCVKTLAGAYRIENMLMRL</sequence>
<evidence type="ECO:0000313" key="2">
    <source>
        <dbReference type="EMBL" id="AIY66456.1"/>
    </source>
</evidence>
<keyword evidence="1" id="KW-0732">Signal</keyword>
<dbReference type="PANTHER" id="PTHR36175:SF1">
    <property type="entry name" value="CYANOPHYCINASE"/>
    <property type="match status" value="1"/>
</dbReference>
<accession>A0A0A7EK65</accession>
<dbReference type="Gene3D" id="3.40.50.880">
    <property type="match status" value="1"/>
</dbReference>
<dbReference type="PANTHER" id="PTHR36175">
    <property type="entry name" value="CYANOPHYCINASE"/>
    <property type="match status" value="1"/>
</dbReference>
<dbReference type="STRING" id="1348114.OM33_14940"/>
<dbReference type="InterPro" id="IPR029062">
    <property type="entry name" value="Class_I_gatase-like"/>
</dbReference>
<organism evidence="2 3">
    <name type="scientific">Pseudoalteromonas piratica</name>
    <dbReference type="NCBI Taxonomy" id="1348114"/>
    <lineage>
        <taxon>Bacteria</taxon>
        <taxon>Pseudomonadati</taxon>
        <taxon>Pseudomonadota</taxon>
        <taxon>Gammaproteobacteria</taxon>
        <taxon>Alteromonadales</taxon>
        <taxon>Pseudoalteromonadaceae</taxon>
        <taxon>Pseudoalteromonas</taxon>
    </lineage>
</organism>
<evidence type="ECO:0008006" key="4">
    <source>
        <dbReference type="Google" id="ProtNLM"/>
    </source>
</evidence>
<feature type="signal peptide" evidence="1">
    <location>
        <begin position="1"/>
        <end position="24"/>
    </location>
</feature>
<name>A0A0A7EK65_9GAMM</name>
<dbReference type="Proteomes" id="UP000030341">
    <property type="component" value="Chromosome 2"/>
</dbReference>
<gene>
    <name evidence="2" type="ORF">OM33_14940</name>
</gene>
<dbReference type="EMBL" id="CP009889">
    <property type="protein sequence ID" value="AIY66456.1"/>
    <property type="molecule type" value="Genomic_DNA"/>
</dbReference>
<reference evidence="2 3" key="1">
    <citation type="submission" date="2014-11" db="EMBL/GenBank/DDBJ databases">
        <title>Complete Genome Sequence of Pseudoalteromonas sp. Strain OCN003 Isolated from Kaneohe Bay, Oahu, Hawaii.</title>
        <authorList>
            <person name="Beurmann S."/>
            <person name="Videau P."/>
            <person name="Ushijima B."/>
            <person name="Smith A.M."/>
            <person name="Aeby G.S."/>
            <person name="Callahan S.M."/>
            <person name="Belcaid M."/>
        </authorList>
    </citation>
    <scope>NUCLEOTIDE SEQUENCE [LARGE SCALE GENOMIC DNA]</scope>
    <source>
        <strain evidence="2 3">OCN003</strain>
    </source>
</reference>
<dbReference type="CDD" id="cd03145">
    <property type="entry name" value="GAT1_cyanophycinase"/>
    <property type="match status" value="1"/>
</dbReference>
<proteinExistence type="predicted"/>
<dbReference type="KEGG" id="pseo:OM33_14940"/>
<dbReference type="AlphaFoldDB" id="A0A0A7EK65"/>
<keyword evidence="3" id="KW-1185">Reference proteome</keyword>
<dbReference type="RefSeq" id="WP_040134687.1">
    <property type="nucleotide sequence ID" value="NZ_CP009889.1"/>
</dbReference>
<dbReference type="OrthoDB" id="9799980at2"/>
<evidence type="ECO:0000313" key="3">
    <source>
        <dbReference type="Proteomes" id="UP000030341"/>
    </source>
</evidence>
<protein>
    <recommendedName>
        <fullName evidence="4">Cyanophycinase</fullName>
    </recommendedName>
</protein>
<evidence type="ECO:0000256" key="1">
    <source>
        <dbReference type="SAM" id="SignalP"/>
    </source>
</evidence>
<dbReference type="eggNOG" id="COG4242">
    <property type="taxonomic scope" value="Bacteria"/>
</dbReference>
<dbReference type="SUPFAM" id="SSF52317">
    <property type="entry name" value="Class I glutamine amidotransferase-like"/>
    <property type="match status" value="1"/>
</dbReference>
<dbReference type="HOGENOM" id="CLU_032123_0_0_6"/>